<feature type="region of interest" description="Disordered" evidence="1">
    <location>
        <begin position="143"/>
        <end position="315"/>
    </location>
</feature>
<gene>
    <name evidence="3" type="ORF">B8W67_15935</name>
</gene>
<organism evidence="3 4">
    <name type="scientific">Mycolicibacillus koreensis</name>
    <dbReference type="NCBI Taxonomy" id="1069220"/>
    <lineage>
        <taxon>Bacteria</taxon>
        <taxon>Bacillati</taxon>
        <taxon>Actinomycetota</taxon>
        <taxon>Actinomycetes</taxon>
        <taxon>Mycobacteriales</taxon>
        <taxon>Mycobacteriaceae</taxon>
        <taxon>Mycolicibacillus</taxon>
    </lineage>
</organism>
<evidence type="ECO:0000256" key="2">
    <source>
        <dbReference type="SAM" id="Phobius"/>
    </source>
</evidence>
<feature type="compositionally biased region" description="Acidic residues" evidence="1">
    <location>
        <begin position="194"/>
        <end position="215"/>
    </location>
</feature>
<comment type="caution">
    <text evidence="3">The sequence shown here is derived from an EMBL/GenBank/DDBJ whole genome shotgun (WGS) entry which is preliminary data.</text>
</comment>
<dbReference type="InterPro" id="IPR058689">
    <property type="entry name" value="LUCA"/>
</dbReference>
<protein>
    <submittedName>
        <fullName evidence="3">Uncharacterized protein</fullName>
    </submittedName>
</protein>
<evidence type="ECO:0000313" key="4">
    <source>
        <dbReference type="Proteomes" id="UP000193577"/>
    </source>
</evidence>
<evidence type="ECO:0000313" key="3">
    <source>
        <dbReference type="EMBL" id="OSC31828.1"/>
    </source>
</evidence>
<feature type="transmembrane region" description="Helical" evidence="2">
    <location>
        <begin position="85"/>
        <end position="107"/>
    </location>
</feature>
<accession>A0A7I7SHW4</accession>
<keyword evidence="2" id="KW-1133">Transmembrane helix</keyword>
<name>A0A7I7SHW4_9MYCO</name>
<dbReference type="EMBL" id="NCXO01000041">
    <property type="protein sequence ID" value="OSC31828.1"/>
    <property type="molecule type" value="Genomic_DNA"/>
</dbReference>
<keyword evidence="2" id="KW-0472">Membrane</keyword>
<keyword evidence="4" id="KW-1185">Reference proteome</keyword>
<dbReference type="RefSeq" id="WP_085304960.1">
    <property type="nucleotide sequence ID" value="NZ_AP022594.1"/>
</dbReference>
<feature type="compositionally biased region" description="Low complexity" evidence="1">
    <location>
        <begin position="161"/>
        <end position="180"/>
    </location>
</feature>
<dbReference type="Pfam" id="PF26307">
    <property type="entry name" value="LUCA"/>
    <property type="match status" value="1"/>
</dbReference>
<feature type="compositionally biased region" description="Basic residues" evidence="1">
    <location>
        <begin position="292"/>
        <end position="309"/>
    </location>
</feature>
<dbReference type="AlphaFoldDB" id="A0A7I7SHW4"/>
<proteinExistence type="predicted"/>
<dbReference type="OrthoDB" id="4726219at2"/>
<feature type="compositionally biased region" description="Low complexity" evidence="1">
    <location>
        <begin position="216"/>
        <end position="229"/>
    </location>
</feature>
<reference evidence="3 4" key="1">
    <citation type="submission" date="2017-04" db="EMBL/GenBank/DDBJ databases">
        <title>The new phylogeny of genus Mycobacterium.</title>
        <authorList>
            <person name="Tortoli E."/>
            <person name="Trovato A."/>
            <person name="Cirillo D.M."/>
        </authorList>
    </citation>
    <scope>NUCLEOTIDE SEQUENCE [LARGE SCALE GENOMIC DNA]</scope>
    <source>
        <strain evidence="3 4">KCTC 19819</strain>
    </source>
</reference>
<feature type="transmembrane region" description="Helical" evidence="2">
    <location>
        <begin position="42"/>
        <end position="64"/>
    </location>
</feature>
<feature type="transmembrane region" description="Helical" evidence="2">
    <location>
        <begin position="7"/>
        <end position="30"/>
    </location>
</feature>
<keyword evidence="2" id="KW-0812">Transmembrane</keyword>
<feature type="compositionally biased region" description="Low complexity" evidence="1">
    <location>
        <begin position="261"/>
        <end position="276"/>
    </location>
</feature>
<feature type="transmembrane region" description="Helical" evidence="2">
    <location>
        <begin position="113"/>
        <end position="136"/>
    </location>
</feature>
<dbReference type="Proteomes" id="UP000193577">
    <property type="component" value="Unassembled WGS sequence"/>
</dbReference>
<sequence>MGRVPAVISHVVCALIAAALYFFFVLPRWWELTGGIPLTAGTVLRVITGLVIAAAAIPVALNLARVRGPEHGLPQAALSLRIGAIAAHLLAGVLIIATAISEIWLSLDDVGQWLFGVYGGAAAVAVLGMAAFYLAFVAEQPAPPEKPLTPKTRRTWFGKKTPAPTAVAGAAAESTASTGTELDESDETDKTEAADGAEDTEEAEAADKDTGEDDTGAAGDDTAAEPTESGTDDTDTAEATEATTVTDDESDTPGSDEKAPDATATEPDTATATATDSEVKPDSEATAAGGLRNRRPTGKSARQRRRTRGGRTGAD</sequence>
<evidence type="ECO:0000256" key="1">
    <source>
        <dbReference type="SAM" id="MobiDB-lite"/>
    </source>
</evidence>